<evidence type="ECO:0000313" key="1">
    <source>
        <dbReference type="EMBL" id="ESA19301.1"/>
    </source>
</evidence>
<gene>
    <name evidence="1" type="ORF">GLOINDRAFT_320457</name>
</gene>
<dbReference type="EMBL" id="KI278373">
    <property type="protein sequence ID" value="ESA19301.1"/>
    <property type="molecule type" value="Genomic_DNA"/>
</dbReference>
<reference evidence="1" key="1">
    <citation type="submission" date="2013-07" db="EMBL/GenBank/DDBJ databases">
        <title>The genome of an arbuscular mycorrhizal fungus provides insights into the evolution of the oldest plant symbiosis.</title>
        <authorList>
            <consortium name="DOE Joint Genome Institute"/>
            <person name="Tisserant E."/>
            <person name="Malbreil M."/>
            <person name="Kuo A."/>
            <person name="Kohler A."/>
            <person name="Symeonidi A."/>
            <person name="Balestrini R."/>
            <person name="Charron P."/>
            <person name="Duensing N."/>
            <person name="Frei-dit-Frey N."/>
            <person name="Gianinazzi-Pearson V."/>
            <person name="Gilbert B."/>
            <person name="Handa Y."/>
            <person name="Hijri M."/>
            <person name="Kaul R."/>
            <person name="Kawaguchi M."/>
            <person name="Krajinski F."/>
            <person name="Lammers P."/>
            <person name="Lapierre D."/>
            <person name="Masclaux F.G."/>
            <person name="Murat C."/>
            <person name="Morin E."/>
            <person name="Ndikumana S."/>
            <person name="Pagni M."/>
            <person name="Petitpierre D."/>
            <person name="Requena N."/>
            <person name="Rosikiewicz P."/>
            <person name="Riley R."/>
            <person name="Saito K."/>
            <person name="San Clemente H."/>
            <person name="Shapiro H."/>
            <person name="van Tuinen D."/>
            <person name="Becard G."/>
            <person name="Bonfante P."/>
            <person name="Paszkowski U."/>
            <person name="Shachar-Hill Y."/>
            <person name="Young J.P."/>
            <person name="Sanders I.R."/>
            <person name="Henrissat B."/>
            <person name="Rensing S.A."/>
            <person name="Grigoriev I.V."/>
            <person name="Corradi N."/>
            <person name="Roux C."/>
            <person name="Martin F."/>
        </authorList>
    </citation>
    <scope>NUCLEOTIDE SEQUENCE</scope>
    <source>
        <strain evidence="1">DAOM 197198</strain>
    </source>
</reference>
<sequence length="281" mass="33344">MEELTKGMRFIQIPLEAHRINALHQGLLPQDYKLDKLDDRYIMYYSEEVSYKNIRGVSCFVPSDTPHNVPAQSHEKLSCFFLSENTQLPSELIFIYTHKMSLRFPFGRRQNALHFLIAPTRRMTKEDYEQAVKNLNWNVCEMKVFAEVNKLVSLDEDLDDVEDFRMVELYWLMEYFYENKANLYMDRLHMIDFTTWIAQTKPKFDDLLNQEFRSYIVFNILLHMDSHTQSDLTTQTYIWDILGELNDVFKWNESNFLDDCLPDTTLRAQGKAGNVGQITQK</sequence>
<organism evidence="1">
    <name type="scientific">Rhizophagus irregularis (strain DAOM 181602 / DAOM 197198 / MUCL 43194)</name>
    <name type="common">Arbuscular mycorrhizal fungus</name>
    <name type="synonym">Glomus intraradices</name>
    <dbReference type="NCBI Taxonomy" id="747089"/>
    <lineage>
        <taxon>Eukaryota</taxon>
        <taxon>Fungi</taxon>
        <taxon>Fungi incertae sedis</taxon>
        <taxon>Mucoromycota</taxon>
        <taxon>Glomeromycotina</taxon>
        <taxon>Glomeromycetes</taxon>
        <taxon>Glomerales</taxon>
        <taxon>Glomeraceae</taxon>
        <taxon>Rhizophagus</taxon>
    </lineage>
</organism>
<dbReference type="HOGENOM" id="CLU_1031137_0_0_1"/>
<protein>
    <submittedName>
        <fullName evidence="1">Uncharacterized protein</fullName>
    </submittedName>
</protein>
<dbReference type="VEuPathDB" id="FungiDB:RhiirFUN_001808"/>
<dbReference type="AlphaFoldDB" id="U9UUP2"/>
<proteinExistence type="predicted"/>
<accession>U9UUP2</accession>
<name>U9UUP2_RHIID</name>